<accession>A0A8C5ABN7</accession>
<evidence type="ECO:0000256" key="1">
    <source>
        <dbReference type="SAM" id="MobiDB-lite"/>
    </source>
</evidence>
<proteinExistence type="predicted"/>
<sequence>MEQDGPTNFKALRAKFQEEAALAQARNSRPTIAEKPRNVHPPSGQCSSVPPPGGHCRSVLTELHSAAENGTQAVPRVIFRSELRASGGMRPISFPPQTSLRTRTRNGDDNMPPPTAARHSVLEGHLPLVLPPPPTPMKEHQLHPVGSTKEPKQLMEPPLETLPSTRTKRKGLLLPFKASKSSKGLTAGEECAPAASLTNSRPGSVPGELPSLQGQDEAPCPRGADGQLPSPDVTPPSRDTSGDSDSRIMSTLERAKRKFSRKHMLLSCKASSLPSTDEATPATTTARATWGKTASMLSKAVATSEANFPVPSPVCLPDLACVSARPFFKVGTTSHKTGFDQQLCRDRYGLPRGRADGPPQPPAPPRRSLLDAAVLGPVPAKPPRPPCVDLGFYFPARDLSPPPVEDLVHYQSTANATLLDAPDFPDFDHSVSRAPDAHHPIDIASLEVEVFEFVDFDLPPPALNLDSQEDSVTQEPSSLPEAPESWCGQGRMGTPEPPPVPEHGSTAAGEAHPGASEAGSSPEEAVRARHAALANWIESQPSSPQLDGYHGTCENLYEDVETINGYLSGQNSRTLKEHKGGPKNPYADGNQVKEESRLNIWPRNPWGSRPGEHSHAVHPHFHRDRQSPDHNEHKEQKKRERQRQEKEKKEQKEKEKRETEMKKKFKVTGVEEPLYHAKVMVASKVHKKNDLTVTSGDMVSIIRTNSCPKGRWLARDANLKYGYISVMNVELNIQEMLELGKTAQAARREGNMEADTISIGSRSSNYPVLTSSFTDDSEEWACEDETLSRSNESHSFHQQTTLPEMMCSHPSALHTLSDANLEDLHTQTRHEALQKLATFFQQNKEDYGIVKGNGGETPTNVDQPSFLSAVEEPPYLEQEMDFAHLELLPPPPLYADTV</sequence>
<name>A0A8C5ABN7_GADMO</name>
<dbReference type="GO" id="GO:0072659">
    <property type="term" value="P:protein localization to plasma membrane"/>
    <property type="evidence" value="ECO:0007669"/>
    <property type="project" value="TreeGrafter"/>
</dbReference>
<dbReference type="GeneTree" id="ENSGT00940000175752"/>
<reference evidence="2" key="1">
    <citation type="submission" date="2025-08" db="UniProtKB">
        <authorList>
            <consortium name="Ensembl"/>
        </authorList>
    </citation>
    <scope>IDENTIFICATION</scope>
</reference>
<protein>
    <recommendedName>
        <fullName evidence="4">Helically-extended SH3 domain-containing protein</fullName>
    </recommendedName>
</protein>
<evidence type="ECO:0000313" key="3">
    <source>
        <dbReference type="Proteomes" id="UP000694546"/>
    </source>
</evidence>
<feature type="region of interest" description="Disordered" evidence="1">
    <location>
        <begin position="348"/>
        <end position="367"/>
    </location>
</feature>
<dbReference type="PANTHER" id="PTHR16830:SF20">
    <property type="entry name" value="SI:CH211-188C16.1-RELATED"/>
    <property type="match status" value="1"/>
</dbReference>
<feature type="region of interest" description="Disordered" evidence="1">
    <location>
        <begin position="21"/>
        <end position="58"/>
    </location>
</feature>
<dbReference type="InterPro" id="IPR036028">
    <property type="entry name" value="SH3-like_dom_sf"/>
</dbReference>
<evidence type="ECO:0000313" key="2">
    <source>
        <dbReference type="Ensembl" id="ENSGMOP00000029025.1"/>
    </source>
</evidence>
<dbReference type="Ensembl" id="ENSGMOT00000041603.1">
    <property type="protein sequence ID" value="ENSGMOP00000029025.1"/>
    <property type="gene ID" value="ENSGMOG00000030576.1"/>
</dbReference>
<keyword evidence="3" id="KW-1185">Reference proteome</keyword>
<dbReference type="GO" id="GO:0050852">
    <property type="term" value="P:T cell receptor signaling pathway"/>
    <property type="evidence" value="ECO:0007669"/>
    <property type="project" value="TreeGrafter"/>
</dbReference>
<feature type="region of interest" description="Disordered" evidence="1">
    <location>
        <begin position="131"/>
        <end position="247"/>
    </location>
</feature>
<dbReference type="OMA" id="SRYMPLV"/>
<feature type="region of interest" description="Disordered" evidence="1">
    <location>
        <begin position="87"/>
        <end position="118"/>
    </location>
</feature>
<dbReference type="InterPro" id="IPR043443">
    <property type="entry name" value="FYB1/2-like"/>
</dbReference>
<dbReference type="Gene3D" id="2.30.30.40">
    <property type="entry name" value="SH3 Domains"/>
    <property type="match status" value="1"/>
</dbReference>
<evidence type="ECO:0008006" key="4">
    <source>
        <dbReference type="Google" id="ProtNLM"/>
    </source>
</evidence>
<organism evidence="2 3">
    <name type="scientific">Gadus morhua</name>
    <name type="common">Atlantic cod</name>
    <dbReference type="NCBI Taxonomy" id="8049"/>
    <lineage>
        <taxon>Eukaryota</taxon>
        <taxon>Metazoa</taxon>
        <taxon>Chordata</taxon>
        <taxon>Craniata</taxon>
        <taxon>Vertebrata</taxon>
        <taxon>Euteleostomi</taxon>
        <taxon>Actinopterygii</taxon>
        <taxon>Neopterygii</taxon>
        <taxon>Teleostei</taxon>
        <taxon>Neoteleostei</taxon>
        <taxon>Acanthomorphata</taxon>
        <taxon>Zeiogadaria</taxon>
        <taxon>Gadariae</taxon>
        <taxon>Gadiformes</taxon>
        <taxon>Gadoidei</taxon>
        <taxon>Gadidae</taxon>
        <taxon>Gadus</taxon>
    </lineage>
</organism>
<dbReference type="Proteomes" id="UP000694546">
    <property type="component" value="Chromosome 8"/>
</dbReference>
<reference evidence="2" key="2">
    <citation type="submission" date="2025-09" db="UniProtKB">
        <authorList>
            <consortium name="Ensembl"/>
        </authorList>
    </citation>
    <scope>IDENTIFICATION</scope>
</reference>
<dbReference type="GO" id="GO:0005886">
    <property type="term" value="C:plasma membrane"/>
    <property type="evidence" value="ECO:0007669"/>
    <property type="project" value="InterPro"/>
</dbReference>
<feature type="compositionally biased region" description="Basic and acidic residues" evidence="1">
    <location>
        <begin position="624"/>
        <end position="662"/>
    </location>
</feature>
<feature type="region of interest" description="Disordered" evidence="1">
    <location>
        <begin position="571"/>
        <end position="662"/>
    </location>
</feature>
<dbReference type="SUPFAM" id="SSF50044">
    <property type="entry name" value="SH3-domain"/>
    <property type="match status" value="1"/>
</dbReference>
<feature type="region of interest" description="Disordered" evidence="1">
    <location>
        <begin position="462"/>
        <end position="527"/>
    </location>
</feature>
<dbReference type="GO" id="GO:0007229">
    <property type="term" value="P:integrin-mediated signaling pathway"/>
    <property type="evidence" value="ECO:0007669"/>
    <property type="project" value="InterPro"/>
</dbReference>
<dbReference type="PANTHER" id="PTHR16830">
    <property type="entry name" value="SH2 CONTAINING ADAPTOR PRAM-1 RELATED"/>
    <property type="match status" value="1"/>
</dbReference>
<dbReference type="AlphaFoldDB" id="A0A8C5ABN7"/>